<dbReference type="RefSeq" id="WP_105864438.1">
    <property type="nucleotide sequence ID" value="NZ_PUEJ01000009.1"/>
</dbReference>
<comment type="caution">
    <text evidence="1">The sequence shown here is derived from an EMBL/GenBank/DDBJ whole genome shotgun (WGS) entry which is preliminary data.</text>
</comment>
<gene>
    <name evidence="1" type="ORF">C5L14_23195</name>
</gene>
<protein>
    <submittedName>
        <fullName evidence="1">Uncharacterized protein</fullName>
    </submittedName>
</protein>
<reference evidence="1 2" key="1">
    <citation type="submission" date="2018-02" db="EMBL/GenBank/DDBJ databases">
        <title>Whole genome sequencing of endophytic bacterium.</title>
        <authorList>
            <person name="Eedara R."/>
            <person name="Podile A.R."/>
        </authorList>
    </citation>
    <scope>NUCLEOTIDE SEQUENCE [LARGE SCALE GENOMIC DNA]</scope>
    <source>
        <strain evidence="1 2">RP1T</strain>
    </source>
</reference>
<evidence type="ECO:0000313" key="2">
    <source>
        <dbReference type="Proteomes" id="UP000237682"/>
    </source>
</evidence>
<dbReference type="EMBL" id="PUEJ01000009">
    <property type="protein sequence ID" value="PRH85349.1"/>
    <property type="molecule type" value="Genomic_DNA"/>
</dbReference>
<dbReference type="AlphaFoldDB" id="A0A2S9Q7N1"/>
<dbReference type="Proteomes" id="UP000237682">
    <property type="component" value="Unassembled WGS sequence"/>
</dbReference>
<evidence type="ECO:0000313" key="1">
    <source>
        <dbReference type="EMBL" id="PRH85349.1"/>
    </source>
</evidence>
<organism evidence="1 2">
    <name type="scientific">Labrys okinawensis</name>
    <dbReference type="NCBI Taxonomy" id="346911"/>
    <lineage>
        <taxon>Bacteria</taxon>
        <taxon>Pseudomonadati</taxon>
        <taxon>Pseudomonadota</taxon>
        <taxon>Alphaproteobacteria</taxon>
        <taxon>Hyphomicrobiales</taxon>
        <taxon>Xanthobacteraceae</taxon>
        <taxon>Labrys</taxon>
    </lineage>
</organism>
<accession>A0A2S9Q7N1</accession>
<name>A0A2S9Q7N1_9HYPH</name>
<proteinExistence type="predicted"/>
<keyword evidence="2" id="KW-1185">Reference proteome</keyword>
<dbReference type="OrthoDB" id="8451336at2"/>
<sequence>MDDELDWRAEVLSRAPMQVSDETTPESLVDEMTERLSALMASCNGVYPTEEGWRQLAIELALRYHPAFKIETPADRTGRSGKGGKPVGFENFAVRSAMKNQIGKGLTRTEAAKIVAKMFGIAPGTARNSLTRKAPPPDFLARQPYEIKAENALLLAAKMLAQK</sequence>